<evidence type="ECO:0000256" key="2">
    <source>
        <dbReference type="ARBA" id="ARBA00023027"/>
    </source>
</evidence>
<evidence type="ECO:0000256" key="1">
    <source>
        <dbReference type="ARBA" id="ARBA00023002"/>
    </source>
</evidence>
<dbReference type="GO" id="GO:0016628">
    <property type="term" value="F:oxidoreductase activity, acting on the CH-CH group of donors, NAD or NADP as acceptor"/>
    <property type="evidence" value="ECO:0007669"/>
    <property type="project" value="InterPro"/>
</dbReference>
<dbReference type="InterPro" id="IPR036291">
    <property type="entry name" value="NAD(P)-bd_dom_sf"/>
</dbReference>
<dbReference type="InterPro" id="IPR028359">
    <property type="entry name" value="UDP_ManNAc/GlcNAc_DH"/>
</dbReference>
<dbReference type="NCBIfam" id="TIGR03026">
    <property type="entry name" value="NDP-sugDHase"/>
    <property type="match status" value="1"/>
</dbReference>
<dbReference type="InterPro" id="IPR008927">
    <property type="entry name" value="6-PGluconate_DH-like_C_sf"/>
</dbReference>
<dbReference type="EMBL" id="VBOZ01000025">
    <property type="protein sequence ID" value="TMQ64240.1"/>
    <property type="molecule type" value="Genomic_DNA"/>
</dbReference>
<dbReference type="Pfam" id="PF03721">
    <property type="entry name" value="UDPG_MGDP_dh_N"/>
    <property type="match status" value="1"/>
</dbReference>
<dbReference type="InterPro" id="IPR017476">
    <property type="entry name" value="UDP-Glc/GDP-Man"/>
</dbReference>
<comment type="caution">
    <text evidence="5">The sequence shown here is derived from an EMBL/GenBank/DDBJ whole genome shotgun (WGS) entry which is preliminary data.</text>
</comment>
<dbReference type="Proteomes" id="UP000317691">
    <property type="component" value="Unassembled WGS sequence"/>
</dbReference>
<name>A0A538TKU5_UNCEI</name>
<evidence type="ECO:0000259" key="4">
    <source>
        <dbReference type="SMART" id="SM00984"/>
    </source>
</evidence>
<organism evidence="5 6">
    <name type="scientific">Eiseniibacteriota bacterium</name>
    <dbReference type="NCBI Taxonomy" id="2212470"/>
    <lineage>
        <taxon>Bacteria</taxon>
        <taxon>Candidatus Eiseniibacteriota</taxon>
    </lineage>
</organism>
<dbReference type="InterPro" id="IPR001732">
    <property type="entry name" value="UDP-Glc/GDP-Man_DH_N"/>
</dbReference>
<sequence>MVKKGKTGSWEARFFRRVENRSARIGIIGLGYVGLPLAVEFARAGFRVTGFEIDAKRVGILNSGRSYIQDVPTKELGQLVRSGMLKATLSFDSLRQMDAIDICVPTPLRKTRDPDVSYIAAAVGEIAQRLRPGQLVVLESTTYPGTTDELVRPMLEARGLRAGRDFFLAFSPERVDPGNPRHNTRNIPKVIGGVTPGCTRAASELYSSVLDRVVPVGSTRVAEMVKLLENTYRSVNIGLVNEIALMCDKMKIDVWEVIDAAATKPFGFMPFYPGPGLGGHCIPIDPFYLSWKAKQSGFEARFIELAGHVNSHMPHHVAGLVATALNQKKKSIRGSKILILGVAYKADIDDVRESPALDLIEILEKEGAHVEFADPHVPYIRVDGEKRPARRLSPSVLRGADCTVIVTRHRAFDFAVVACHARTIVDCRNALAGRKRSGLVRL</sequence>
<evidence type="ECO:0000256" key="3">
    <source>
        <dbReference type="PIRNR" id="PIRNR000124"/>
    </source>
</evidence>
<dbReference type="InterPro" id="IPR014026">
    <property type="entry name" value="UDP-Glc/GDP-Man_DH_dimer"/>
</dbReference>
<dbReference type="SUPFAM" id="SSF48179">
    <property type="entry name" value="6-phosphogluconate dehydrogenase C-terminal domain-like"/>
    <property type="match status" value="1"/>
</dbReference>
<dbReference type="SUPFAM" id="SSF52413">
    <property type="entry name" value="UDP-glucose/GDP-mannose dehydrogenase C-terminal domain"/>
    <property type="match status" value="1"/>
</dbReference>
<reference evidence="5 6" key="1">
    <citation type="journal article" date="2019" name="Nat. Microbiol.">
        <title>Mediterranean grassland soil C-N compound turnover is dependent on rainfall and depth, and is mediated by genomically divergent microorganisms.</title>
        <authorList>
            <person name="Diamond S."/>
            <person name="Andeer P.F."/>
            <person name="Li Z."/>
            <person name="Crits-Christoph A."/>
            <person name="Burstein D."/>
            <person name="Anantharaman K."/>
            <person name="Lane K.R."/>
            <person name="Thomas B.C."/>
            <person name="Pan C."/>
            <person name="Northen T.R."/>
            <person name="Banfield J.F."/>
        </authorList>
    </citation>
    <scope>NUCLEOTIDE SEQUENCE [LARGE SCALE GENOMIC DNA]</scope>
    <source>
        <strain evidence="5">WS_9</strain>
    </source>
</reference>
<comment type="similarity">
    <text evidence="3">Belongs to the UDP-glucose/GDP-mannose dehydrogenase family.</text>
</comment>
<dbReference type="PIRSF" id="PIRSF000124">
    <property type="entry name" value="UDPglc_GDPman_dh"/>
    <property type="match status" value="1"/>
</dbReference>
<dbReference type="InterPro" id="IPR014027">
    <property type="entry name" value="UDP-Glc/GDP-Man_DH_C"/>
</dbReference>
<evidence type="ECO:0000313" key="5">
    <source>
        <dbReference type="EMBL" id="TMQ64240.1"/>
    </source>
</evidence>
<dbReference type="SMART" id="SM00984">
    <property type="entry name" value="UDPG_MGDP_dh_C"/>
    <property type="match status" value="1"/>
</dbReference>
<dbReference type="AlphaFoldDB" id="A0A538TKU5"/>
<dbReference type="GO" id="GO:0051287">
    <property type="term" value="F:NAD binding"/>
    <property type="evidence" value="ECO:0007669"/>
    <property type="project" value="InterPro"/>
</dbReference>
<dbReference type="Pfam" id="PF03720">
    <property type="entry name" value="UDPG_MGDP_dh_C"/>
    <property type="match status" value="1"/>
</dbReference>
<dbReference type="GO" id="GO:0000271">
    <property type="term" value="P:polysaccharide biosynthetic process"/>
    <property type="evidence" value="ECO:0007669"/>
    <property type="project" value="InterPro"/>
</dbReference>
<dbReference type="SUPFAM" id="SSF51735">
    <property type="entry name" value="NAD(P)-binding Rossmann-fold domains"/>
    <property type="match status" value="1"/>
</dbReference>
<protein>
    <submittedName>
        <fullName evidence="5">Nucleotide sugar dehydrogenase</fullName>
    </submittedName>
</protein>
<gene>
    <name evidence="5" type="ORF">E6K79_08145</name>
</gene>
<dbReference type="PANTHER" id="PTHR43491:SF1">
    <property type="entry name" value="UDP-N-ACETYL-D-MANNOSAMINE DEHYDROGENASE"/>
    <property type="match status" value="1"/>
</dbReference>
<dbReference type="PIRSF" id="PIRSF500136">
    <property type="entry name" value="UDP_ManNAc_DH"/>
    <property type="match status" value="1"/>
</dbReference>
<dbReference type="PANTHER" id="PTHR43491">
    <property type="entry name" value="UDP-N-ACETYL-D-MANNOSAMINE DEHYDROGENASE"/>
    <property type="match status" value="1"/>
</dbReference>
<keyword evidence="1" id="KW-0560">Oxidoreductase</keyword>
<dbReference type="Gene3D" id="3.40.50.720">
    <property type="entry name" value="NAD(P)-binding Rossmann-like Domain"/>
    <property type="match status" value="2"/>
</dbReference>
<dbReference type="Pfam" id="PF00984">
    <property type="entry name" value="UDPG_MGDP_dh"/>
    <property type="match status" value="1"/>
</dbReference>
<keyword evidence="2" id="KW-0520">NAD</keyword>
<dbReference type="GO" id="GO:0016616">
    <property type="term" value="F:oxidoreductase activity, acting on the CH-OH group of donors, NAD or NADP as acceptor"/>
    <property type="evidence" value="ECO:0007669"/>
    <property type="project" value="InterPro"/>
</dbReference>
<accession>A0A538TKU5</accession>
<evidence type="ECO:0000313" key="6">
    <source>
        <dbReference type="Proteomes" id="UP000317691"/>
    </source>
</evidence>
<dbReference type="InterPro" id="IPR036220">
    <property type="entry name" value="UDP-Glc/GDP-Man_DH_C_sf"/>
</dbReference>
<proteinExistence type="inferred from homology"/>
<feature type="domain" description="UDP-glucose/GDP-mannose dehydrogenase C-terminal" evidence="4">
    <location>
        <begin position="338"/>
        <end position="433"/>
    </location>
</feature>